<gene>
    <name evidence="3" type="ORF">TbgDal_X13690</name>
</gene>
<feature type="coiled-coil region" evidence="1">
    <location>
        <begin position="644"/>
        <end position="671"/>
    </location>
</feature>
<feature type="region of interest" description="Disordered" evidence="2">
    <location>
        <begin position="984"/>
        <end position="1004"/>
    </location>
</feature>
<evidence type="ECO:0000256" key="2">
    <source>
        <dbReference type="SAM" id="MobiDB-lite"/>
    </source>
</evidence>
<sequence>MMRRMTATAVVPLIPRAQSRATSCFTGNGDNRNGNKAGRNDVSKGPYGGRPYDDIVSGVDVDGERLRGSASCTLKKAQTGPSRSKYVLSDARGGVLRECGTKTEASNELGRENLREENKKEERMLSKIKKKCDVISQPKRKTFILTSNFSNRYAIENDNKNHSDNDEDVTRIYSYNEVEQAGNKCRPRQGDATFSKSSPSPTVGVNSVVKGEMMRERRGKEKHCGDSAVLSDAGAVADRGPGWGNATSSENDKITEMQRYEGYVGKRSSGSIVKDADESHLKDNGYEEDDDEFAASSAVSVDKFRRVKNHPFFDDLLRRIEKNAARQRQQIRAAGHYNLDAVNLCVRPLLQLTDYPFTLAELHQMAPFIYPNLLKGSLSDLKACRRLHLFHSADTDVILDWSVEDFLRRRYESIHLSWEPVKIVMMRFGWDHEIMSDRDCLLYLSKFMEYIELAQLELSAGDEKPSAVAIEDPVRTAEQRPIPVSRLLVRRKPSEETEPSVTEAIRLMGTPALWSPSRSKKARTVDKESVEGVFECIQREAADVDGDEGSRLRHGVEVVAPLQQARNPSGRSIRDFSLGKRRATMINDDVPKSFGIAGGKPFDGDNHIYTPESYEALSNAYHKKKVEASLLRRRLLATSSIDCASELQEKLFQVQKDLSRLKDRLEKMRQLRRMEGGDVERHASVEIEGDDHGANARWMERKNCPIPKVAAAGVGVGDEISAGDEPVSVFTGEFEANQLNTSQQRGKNCNVAGDNFEEEGFTTLPVCVAEKGTKRVVQARLSDGREIQSLSSAAIQLKREIELAREKHRREEESLMKKMDEALSTLVKIEMTMKNLAEREKEEALMEEERCRVEKERKDEAIKRMRREEAEARARAMEHELLRKHEERLKLLNMRREKAQQAQRDAELELERQKKEEQEALEAEAELQRKLDEAKSMIWNDKAAGEMPVKDQVVHAVERECTPVFSGDTDGEGCCRVASEEVKHESASLSSAEQGSPSELSCTPEQYDGLHLASKRLRKEIAELERQMDVEGDEDDMTLMAVLAVSRAELEELDEFIRMVQLKEPWATARDRARREEEMKEAKSRGDSPCDIQEKISDIRFQITLMEKRLQHATERRVITKLEQGIINGRREINRLRVEQDRLRRSGRPADAGGIQVPPFVSVAEALAEAEAEDIEASAVADDDLYREALEAPVGAHGSDNVASVGGMNRPQPGNVLDPLVPTDHVTDSANDNSAECAESTPQEDERELQQLMVRLKAVLADIKQLEGRLDEQEDGDDAEAIAKSLIQLQGKLQQLLEMRETLRKRTERVSSRGKSDFRGPAFDESEEATTTPTPAVLTPLSGRPISGYALYKDVGAVRSGSEEFKQSGAAGGKKQQRVKSRKVRN</sequence>
<evidence type="ECO:0000313" key="3">
    <source>
        <dbReference type="EMBL" id="CBH16272.1"/>
    </source>
</evidence>
<proteinExistence type="predicted"/>
<feature type="compositionally biased region" description="Low complexity" evidence="2">
    <location>
        <begin position="1329"/>
        <end position="1342"/>
    </location>
</feature>
<dbReference type="VEuPathDB" id="TriTrypDB:Tbg972.10.13690"/>
<organism evidence="3 4">
    <name type="scientific">Trypanosoma brucei gambiense (strain MHOM/CI/86/DAL972)</name>
    <dbReference type="NCBI Taxonomy" id="679716"/>
    <lineage>
        <taxon>Eukaryota</taxon>
        <taxon>Discoba</taxon>
        <taxon>Euglenozoa</taxon>
        <taxon>Kinetoplastea</taxon>
        <taxon>Metakinetoplastina</taxon>
        <taxon>Trypanosomatida</taxon>
        <taxon>Trypanosomatidae</taxon>
        <taxon>Trypanosoma</taxon>
    </lineage>
</organism>
<feature type="compositionally biased region" description="Basic residues" evidence="2">
    <location>
        <begin position="1375"/>
        <end position="1386"/>
    </location>
</feature>
<feature type="compositionally biased region" description="Basic and acidic residues" evidence="2">
    <location>
        <begin position="1306"/>
        <end position="1318"/>
    </location>
</feature>
<feature type="compositionally biased region" description="Polar residues" evidence="2">
    <location>
        <begin position="987"/>
        <end position="1004"/>
    </location>
</feature>
<dbReference type="RefSeq" id="XP_011778536.1">
    <property type="nucleotide sequence ID" value="XM_011780234.1"/>
</dbReference>
<feature type="region of interest" description="Disordered" evidence="2">
    <location>
        <begin position="1306"/>
        <end position="1343"/>
    </location>
</feature>
<dbReference type="GeneID" id="23864570"/>
<dbReference type="OrthoDB" id="272630at2759"/>
<evidence type="ECO:0000256" key="1">
    <source>
        <dbReference type="SAM" id="Coils"/>
    </source>
</evidence>
<feature type="region of interest" description="Disordered" evidence="2">
    <location>
        <begin position="1227"/>
        <end position="1246"/>
    </location>
</feature>
<reference evidence="4" key="1">
    <citation type="journal article" date="2010" name="PLoS Negl. Trop. Dis.">
        <title>The genome sequence of Trypanosoma brucei gambiense, causative agent of chronic human african trypanosomiasis.</title>
        <authorList>
            <person name="Jackson A.P."/>
            <person name="Sanders M."/>
            <person name="Berry A."/>
            <person name="McQuillan J."/>
            <person name="Aslett M.A."/>
            <person name="Quail M.A."/>
            <person name="Chukualim B."/>
            <person name="Capewell P."/>
            <person name="MacLeod A."/>
            <person name="Melville S.E."/>
            <person name="Gibson W."/>
            <person name="Barry J.D."/>
            <person name="Berriman M."/>
            <person name="Hertz-Fowler C."/>
        </authorList>
    </citation>
    <scope>NUCLEOTIDE SEQUENCE [LARGE SCALE GENOMIC DNA]</scope>
    <source>
        <strain evidence="4">MHOM/CI/86/DAL972</strain>
    </source>
</reference>
<feature type="region of interest" description="Disordered" evidence="2">
    <location>
        <begin position="21"/>
        <end position="51"/>
    </location>
</feature>
<feature type="coiled-coil region" evidence="1">
    <location>
        <begin position="787"/>
        <end position="937"/>
    </location>
</feature>
<dbReference type="KEGG" id="tbg:TbgDal_X13690"/>
<feature type="compositionally biased region" description="Polar residues" evidence="2">
    <location>
        <begin position="21"/>
        <end position="34"/>
    </location>
</feature>
<keyword evidence="1" id="KW-0175">Coiled coil</keyword>
<evidence type="ECO:0000313" key="4">
    <source>
        <dbReference type="Proteomes" id="UP000002316"/>
    </source>
</evidence>
<accession>D0A4S8</accession>
<feature type="coiled-coil region" evidence="1">
    <location>
        <begin position="1007"/>
        <end position="1034"/>
    </location>
</feature>
<feature type="region of interest" description="Disordered" evidence="2">
    <location>
        <begin position="1197"/>
        <end position="1217"/>
    </location>
</feature>
<dbReference type="Proteomes" id="UP000002316">
    <property type="component" value="Chromosome 10"/>
</dbReference>
<feature type="compositionally biased region" description="Polar residues" evidence="2">
    <location>
        <begin position="192"/>
        <end position="205"/>
    </location>
</feature>
<feature type="region of interest" description="Disordered" evidence="2">
    <location>
        <begin position="1362"/>
        <end position="1386"/>
    </location>
</feature>
<protein>
    <submittedName>
        <fullName evidence="3">Uncharacterized protein</fullName>
    </submittedName>
</protein>
<dbReference type="EMBL" id="FN554973">
    <property type="protein sequence ID" value="CBH16272.1"/>
    <property type="molecule type" value="Genomic_DNA"/>
</dbReference>
<name>D0A4S8_TRYB9</name>
<feature type="coiled-coil region" evidence="1">
    <location>
        <begin position="1249"/>
        <end position="1306"/>
    </location>
</feature>
<feature type="region of interest" description="Disordered" evidence="2">
    <location>
        <begin position="184"/>
        <end position="205"/>
    </location>
</feature>